<sequence length="633" mass="66736">MERIGRFDGTDRVGRGRACDAAPTPQPNAPLAWSSRRVHSPDLLRPVSHAASPPHLLTCGLPPPQPPIPLPATTHRTATPPTCTAAESTSTRRSTGEGSTGGGLPLAPRARETSFHEPLRCMPGTARGALHVSPRPPLRGRNRGAPVCRRDVASPDGPDAPHPAAEPLAGAGEGYHLSEALAPPTRRGYLKGTQGPRRTLAWHRSPPCVACPALLLARPADTVRDLIPMPATTDRDDGHQRQCRRVGSADVELHAAMALADMAGVDHPPPAQHHHHAAAAAVPQATTEHEDEELASTRLSLELGNVGIQSSPCSSSSSGAGQHQPLQAASSAAALPGYGPNRPRSMLTEAEKEAKRLRRVLANRESARQTILRRQAIRDELARKVADLASQNENMKKEKDMVLEQYMSLKETNKQLKQQVAKTTKKKPSSTPATTPMDIVSSAQHAEAASPPPTPPQPSFLYSGPPPTMPVPYVWGSWPPCGPGAYEHGGSPAGAAGHVPPPLCLPPACAWYYPVVTAADPRGSPTSYVQPFQEPTGSPGGGGGTAGEETDDDDDPCSLTLAIDAAADNKKSTNAGANSHQTNTGVVGAVGLRVAPSSREKAATAAEARRRRKELTKLKQMHGGSRHAAGDHW</sequence>
<name>A0ACD5W7G7_AVESA</name>
<reference evidence="1" key="2">
    <citation type="submission" date="2025-09" db="UniProtKB">
        <authorList>
            <consortium name="EnsemblPlants"/>
        </authorList>
    </citation>
    <scope>IDENTIFICATION</scope>
</reference>
<accession>A0ACD5W7G7</accession>
<proteinExistence type="predicted"/>
<dbReference type="EnsemblPlants" id="AVESA.00010b.r2.4AG0589360.1">
    <property type="protein sequence ID" value="AVESA.00010b.r2.4AG0589360.1.CDS"/>
    <property type="gene ID" value="AVESA.00010b.r2.4AG0589360"/>
</dbReference>
<keyword evidence="2" id="KW-1185">Reference proteome</keyword>
<evidence type="ECO:0000313" key="1">
    <source>
        <dbReference type="EnsemblPlants" id="AVESA.00010b.r2.4AG0589360.1.CDS"/>
    </source>
</evidence>
<reference evidence="1" key="1">
    <citation type="submission" date="2021-05" db="EMBL/GenBank/DDBJ databases">
        <authorList>
            <person name="Scholz U."/>
            <person name="Mascher M."/>
            <person name="Fiebig A."/>
        </authorList>
    </citation>
    <scope>NUCLEOTIDE SEQUENCE [LARGE SCALE GENOMIC DNA]</scope>
</reference>
<dbReference type="Proteomes" id="UP001732700">
    <property type="component" value="Chromosome 4A"/>
</dbReference>
<organism evidence="1 2">
    <name type="scientific">Avena sativa</name>
    <name type="common">Oat</name>
    <dbReference type="NCBI Taxonomy" id="4498"/>
    <lineage>
        <taxon>Eukaryota</taxon>
        <taxon>Viridiplantae</taxon>
        <taxon>Streptophyta</taxon>
        <taxon>Embryophyta</taxon>
        <taxon>Tracheophyta</taxon>
        <taxon>Spermatophyta</taxon>
        <taxon>Magnoliopsida</taxon>
        <taxon>Liliopsida</taxon>
        <taxon>Poales</taxon>
        <taxon>Poaceae</taxon>
        <taxon>BOP clade</taxon>
        <taxon>Pooideae</taxon>
        <taxon>Poodae</taxon>
        <taxon>Poeae</taxon>
        <taxon>Poeae Chloroplast Group 1 (Aveneae type)</taxon>
        <taxon>Aveninae</taxon>
        <taxon>Avena</taxon>
    </lineage>
</organism>
<evidence type="ECO:0000313" key="2">
    <source>
        <dbReference type="Proteomes" id="UP001732700"/>
    </source>
</evidence>
<protein>
    <submittedName>
        <fullName evidence="1">Uncharacterized protein</fullName>
    </submittedName>
</protein>